<dbReference type="STRING" id="1314781.A0A165ZMD8"/>
<organism evidence="13 14">
    <name type="scientific">Exidia glandulosa HHB12029</name>
    <dbReference type="NCBI Taxonomy" id="1314781"/>
    <lineage>
        <taxon>Eukaryota</taxon>
        <taxon>Fungi</taxon>
        <taxon>Dikarya</taxon>
        <taxon>Basidiomycota</taxon>
        <taxon>Agaricomycotina</taxon>
        <taxon>Agaricomycetes</taxon>
        <taxon>Auriculariales</taxon>
        <taxon>Exidiaceae</taxon>
        <taxon>Exidia</taxon>
    </lineage>
</organism>
<feature type="region of interest" description="Disordered" evidence="10">
    <location>
        <begin position="1"/>
        <end position="37"/>
    </location>
</feature>
<keyword evidence="5" id="KW-0863">Zinc-finger</keyword>
<evidence type="ECO:0000256" key="4">
    <source>
        <dbReference type="ARBA" id="ARBA00022723"/>
    </source>
</evidence>
<dbReference type="Pfam" id="PF13878">
    <property type="entry name" value="zf-C2H2_3"/>
    <property type="match status" value="1"/>
</dbReference>
<evidence type="ECO:0000256" key="8">
    <source>
        <dbReference type="ARBA" id="ARBA00023306"/>
    </source>
</evidence>
<keyword evidence="14" id="KW-1185">Reference proteome</keyword>
<dbReference type="GO" id="GO:0008270">
    <property type="term" value="F:zinc ion binding"/>
    <property type="evidence" value="ECO:0007669"/>
    <property type="project" value="UniProtKB-KW"/>
</dbReference>
<feature type="domain" description="N-acetyltransferase ESCO acetyl-transferase" evidence="12">
    <location>
        <begin position="213"/>
        <end position="268"/>
    </location>
</feature>
<dbReference type="AlphaFoldDB" id="A0A165ZMD8"/>
<keyword evidence="4" id="KW-0479">Metal-binding</keyword>
<dbReference type="EMBL" id="KV426242">
    <property type="protein sequence ID" value="KZV84049.1"/>
    <property type="molecule type" value="Genomic_DNA"/>
</dbReference>
<evidence type="ECO:0000313" key="14">
    <source>
        <dbReference type="Proteomes" id="UP000077266"/>
    </source>
</evidence>
<dbReference type="InterPro" id="IPR016181">
    <property type="entry name" value="Acyl_CoA_acyltransferase"/>
</dbReference>
<keyword evidence="9" id="KW-0012">Acyltransferase</keyword>
<dbReference type="InParanoid" id="A0A165ZMD8"/>
<evidence type="ECO:0000259" key="11">
    <source>
        <dbReference type="Pfam" id="PF13878"/>
    </source>
</evidence>
<dbReference type="GO" id="GO:0007064">
    <property type="term" value="P:mitotic sister chromatid cohesion"/>
    <property type="evidence" value="ECO:0007669"/>
    <property type="project" value="TreeGrafter"/>
</dbReference>
<evidence type="ECO:0000256" key="6">
    <source>
        <dbReference type="ARBA" id="ARBA00022833"/>
    </source>
</evidence>
<comment type="similarity">
    <text evidence="2">Belongs to the acetyltransferase family. ECO subfamily.</text>
</comment>
<evidence type="ECO:0000256" key="2">
    <source>
        <dbReference type="ARBA" id="ARBA00005816"/>
    </source>
</evidence>
<keyword evidence="8" id="KW-0131">Cell cycle</keyword>
<dbReference type="GO" id="GO:0061733">
    <property type="term" value="F:protein-lysine-acetyltransferase activity"/>
    <property type="evidence" value="ECO:0007669"/>
    <property type="project" value="TreeGrafter"/>
</dbReference>
<dbReference type="OrthoDB" id="428854at2759"/>
<evidence type="ECO:0000256" key="7">
    <source>
        <dbReference type="ARBA" id="ARBA00023242"/>
    </source>
</evidence>
<protein>
    <recommendedName>
        <fullName evidence="15">N-acetyltransferase ECO1</fullName>
    </recommendedName>
</protein>
<reference evidence="13 14" key="1">
    <citation type="journal article" date="2016" name="Mol. Biol. Evol.">
        <title>Comparative Genomics of Early-Diverging Mushroom-Forming Fungi Provides Insights into the Origins of Lignocellulose Decay Capabilities.</title>
        <authorList>
            <person name="Nagy L.G."/>
            <person name="Riley R."/>
            <person name="Tritt A."/>
            <person name="Adam C."/>
            <person name="Daum C."/>
            <person name="Floudas D."/>
            <person name="Sun H."/>
            <person name="Yadav J.S."/>
            <person name="Pangilinan J."/>
            <person name="Larsson K.H."/>
            <person name="Matsuura K."/>
            <person name="Barry K."/>
            <person name="Labutti K."/>
            <person name="Kuo R."/>
            <person name="Ohm R.A."/>
            <person name="Bhattacharya S.S."/>
            <person name="Shirouzu T."/>
            <person name="Yoshinaga Y."/>
            <person name="Martin F.M."/>
            <person name="Grigoriev I.V."/>
            <person name="Hibbett D.S."/>
        </authorList>
    </citation>
    <scope>NUCLEOTIDE SEQUENCE [LARGE SCALE GENOMIC DNA]</scope>
    <source>
        <strain evidence="13 14">HHB12029</strain>
    </source>
</reference>
<evidence type="ECO:0000256" key="3">
    <source>
        <dbReference type="ARBA" id="ARBA00022679"/>
    </source>
</evidence>
<evidence type="ECO:0000256" key="9">
    <source>
        <dbReference type="ARBA" id="ARBA00023315"/>
    </source>
</evidence>
<feature type="compositionally biased region" description="Low complexity" evidence="10">
    <location>
        <begin position="28"/>
        <end position="37"/>
    </location>
</feature>
<evidence type="ECO:0000256" key="10">
    <source>
        <dbReference type="SAM" id="MobiDB-lite"/>
    </source>
</evidence>
<keyword evidence="7" id="KW-0539">Nucleus</keyword>
<dbReference type="InterPro" id="IPR028009">
    <property type="entry name" value="ESCO_Acetyltransf_dom"/>
</dbReference>
<dbReference type="GO" id="GO:0005634">
    <property type="term" value="C:nucleus"/>
    <property type="evidence" value="ECO:0007669"/>
    <property type="project" value="UniProtKB-SubCell"/>
</dbReference>
<proteinExistence type="inferred from homology"/>
<sequence>MPATRTYASRPKTAQRTDASQARKKPAQAKAGGAAKPKPAVLTQLHLAFDNCPLKACKTCGLTYTRGVPEDEALHKTHCARVQRGLDWGRDEEKTGVQLVDAAANPSPGIHGRIISLRADAGGKAGAKLATVFDLMNTVLAAPPLSQTALKATKVYLFLVKPKNASREHIAGCVLAQRISTSLAVLPTSDTNNAGAKLVHGLYCAPEPLPTPLGIPRVFVPTTYRRKGIARALIDAAARSAIHGCPLDPRTGQLAFSQPTDSGRRLMDSCGVQRVYEEDDDLQ</sequence>
<comment type="subcellular location">
    <subcellularLocation>
        <location evidence="1">Nucleus</location>
    </subcellularLocation>
</comment>
<dbReference type="InterPro" id="IPR028005">
    <property type="entry name" value="AcTrfase_ESCO_Znf_dom"/>
</dbReference>
<dbReference type="PANTHER" id="PTHR45884:SF2">
    <property type="entry name" value="N-ACETYLTRANSFERASE ECO"/>
    <property type="match status" value="1"/>
</dbReference>
<dbReference type="PANTHER" id="PTHR45884">
    <property type="entry name" value="N-ACETYLTRANSFERASE ECO"/>
    <property type="match status" value="1"/>
</dbReference>
<keyword evidence="3" id="KW-0808">Transferase</keyword>
<evidence type="ECO:0000313" key="13">
    <source>
        <dbReference type="EMBL" id="KZV84049.1"/>
    </source>
</evidence>
<evidence type="ECO:0000259" key="12">
    <source>
        <dbReference type="Pfam" id="PF13880"/>
    </source>
</evidence>
<evidence type="ECO:0000256" key="1">
    <source>
        <dbReference type="ARBA" id="ARBA00004123"/>
    </source>
</evidence>
<accession>A0A165ZMD8</accession>
<gene>
    <name evidence="13" type="ORF">EXIGLDRAFT_742016</name>
</gene>
<dbReference type="GO" id="GO:0000785">
    <property type="term" value="C:chromatin"/>
    <property type="evidence" value="ECO:0007669"/>
    <property type="project" value="TreeGrafter"/>
</dbReference>
<name>A0A165ZMD8_EXIGL</name>
<dbReference type="Pfam" id="PF13880">
    <property type="entry name" value="Acetyltransf_13"/>
    <property type="match status" value="1"/>
</dbReference>
<dbReference type="SUPFAM" id="SSF55729">
    <property type="entry name" value="Acyl-CoA N-acyltransferases (Nat)"/>
    <property type="match status" value="1"/>
</dbReference>
<dbReference type="Proteomes" id="UP000077266">
    <property type="component" value="Unassembled WGS sequence"/>
</dbReference>
<evidence type="ECO:0000256" key="5">
    <source>
        <dbReference type="ARBA" id="ARBA00022771"/>
    </source>
</evidence>
<feature type="domain" description="N-acetyltransferase ESCO zinc-finger" evidence="11">
    <location>
        <begin position="44"/>
        <end position="81"/>
    </location>
</feature>
<evidence type="ECO:0008006" key="15">
    <source>
        <dbReference type="Google" id="ProtNLM"/>
    </source>
</evidence>
<keyword evidence="6" id="KW-0862">Zinc</keyword>